<dbReference type="AlphaFoldDB" id="A0A8D6SUE8"/>
<dbReference type="Gene3D" id="3.40.50.620">
    <property type="entry name" value="HUPs"/>
    <property type="match status" value="1"/>
</dbReference>
<dbReference type="InterPro" id="IPR018317">
    <property type="entry name" value="QueC"/>
</dbReference>
<dbReference type="EMBL" id="LR792632">
    <property type="protein sequence ID" value="CAB3287173.1"/>
    <property type="molecule type" value="Genomic_DNA"/>
</dbReference>
<dbReference type="Proteomes" id="UP000679213">
    <property type="component" value="Chromosome I"/>
</dbReference>
<dbReference type="RefSeq" id="WP_214400001.1">
    <property type="nucleotide sequence ID" value="NZ_LR792632.1"/>
</dbReference>
<dbReference type="PANTHER" id="PTHR43169:SF1">
    <property type="entry name" value="ATPASE, PP-LOOP SUPERFAMILY-RELATED"/>
    <property type="match status" value="1"/>
</dbReference>
<evidence type="ECO:0000313" key="1">
    <source>
        <dbReference type="EMBL" id="CAB3287173.1"/>
    </source>
</evidence>
<proteinExistence type="predicted"/>
<dbReference type="KEGG" id="mesg:MLAUSG7_0062"/>
<name>A0A8D6SUE8_9EURY</name>
<keyword evidence="2" id="KW-1185">Reference proteome</keyword>
<reference evidence="1 2" key="1">
    <citation type="submission" date="2020-04" db="EMBL/GenBank/DDBJ databases">
        <authorList>
            <consortium name="Genoscope - CEA"/>
            <person name="William W."/>
        </authorList>
    </citation>
    <scope>NUCLEOTIDE SEQUENCE [LARGE SCALE GENOMIC DNA]</scope>
    <source>
        <strain evidence="1 2">SG7</strain>
    </source>
</reference>
<dbReference type="Pfam" id="PF06508">
    <property type="entry name" value="QueC"/>
    <property type="match status" value="1"/>
</dbReference>
<dbReference type="SUPFAM" id="SSF52402">
    <property type="entry name" value="Adenine nucleotide alpha hydrolases-like"/>
    <property type="match status" value="1"/>
</dbReference>
<sequence>MEIEKIIEEKINKKLIELRLKNSLEILEKLNLSNNVKYALKNMLLRRLNGEKDFYKISIDEEEKPKSVIAFSGGVDSTTSLIIAKQIFNVKAVSCYSKYIITDDIKKNIKSLAKHLKVDLEFIDIDLEDVYKKVVEGRFHPCGRCHKIIEESVLNYAKKVNAEFVIFGDLLAFGYLSLYRIDNNIFRFNLPSFFALTKDEEREILKNNKIFIESSYGCPLLKVYHKYNRGYKFSIQRILREVRGRVISEEEGFKNIVELIENLED</sequence>
<dbReference type="PANTHER" id="PTHR43169">
    <property type="entry name" value="EXSB FAMILY PROTEIN"/>
    <property type="match status" value="1"/>
</dbReference>
<dbReference type="InterPro" id="IPR012096">
    <property type="entry name" value="ATPase_PP-loop_MJ1638"/>
</dbReference>
<accession>A0A8D6SUE8</accession>
<protein>
    <submittedName>
        <fullName evidence="1">NAD_synthase domain-containing protein</fullName>
    </submittedName>
</protein>
<gene>
    <name evidence="1" type="ORF">MLAUSG7_0062</name>
</gene>
<dbReference type="InterPro" id="IPR052188">
    <property type="entry name" value="Ni-pincer_cofactor_biosynth"/>
</dbReference>
<dbReference type="GeneID" id="65882869"/>
<dbReference type="PIRSF" id="PIRSF006601">
    <property type="entry name" value="ATPase_UCP006601"/>
    <property type="match status" value="1"/>
</dbReference>
<organism evidence="1 2">
    <name type="scientific">Methanocaldococcus lauensis</name>
    <dbReference type="NCBI Taxonomy" id="2546128"/>
    <lineage>
        <taxon>Archaea</taxon>
        <taxon>Methanobacteriati</taxon>
        <taxon>Methanobacteriota</taxon>
        <taxon>Methanomada group</taxon>
        <taxon>Methanococci</taxon>
        <taxon>Methanococcales</taxon>
        <taxon>Methanocaldococcaceae</taxon>
        <taxon>Methanocaldococcus</taxon>
    </lineage>
</organism>
<evidence type="ECO:0000313" key="2">
    <source>
        <dbReference type="Proteomes" id="UP000679213"/>
    </source>
</evidence>
<dbReference type="InterPro" id="IPR014729">
    <property type="entry name" value="Rossmann-like_a/b/a_fold"/>
</dbReference>